<keyword evidence="16" id="KW-1185">Reference proteome</keyword>
<dbReference type="Gene3D" id="3.30.63.10">
    <property type="entry name" value="Guanylate Kinase phosphate binding domain"/>
    <property type="match status" value="1"/>
</dbReference>
<evidence type="ECO:0000259" key="14">
    <source>
        <dbReference type="PROSITE" id="PS50052"/>
    </source>
</evidence>
<dbReference type="InterPro" id="IPR027417">
    <property type="entry name" value="P-loop_NTPase"/>
</dbReference>
<evidence type="ECO:0000313" key="15">
    <source>
        <dbReference type="EMBL" id="EOQ39761.1"/>
    </source>
</evidence>
<dbReference type="HOGENOM" id="CLU_001715_1_1_9"/>
<dbReference type="FunFam" id="3.30.63.10:FF:000002">
    <property type="entry name" value="Guanylate kinase 1"/>
    <property type="match status" value="1"/>
</dbReference>
<dbReference type="GO" id="GO:0004385">
    <property type="term" value="F:GMP kinase activity"/>
    <property type="evidence" value="ECO:0007669"/>
    <property type="project" value="UniProtKB-UniRule"/>
</dbReference>
<dbReference type="PANTHER" id="PTHR23117">
    <property type="entry name" value="GUANYLATE KINASE-RELATED"/>
    <property type="match status" value="1"/>
</dbReference>
<feature type="domain" description="Guanylate kinase-like" evidence="14">
    <location>
        <begin position="4"/>
        <end position="182"/>
    </location>
</feature>
<dbReference type="GO" id="GO:0005524">
    <property type="term" value="F:ATP binding"/>
    <property type="evidence" value="ECO:0007669"/>
    <property type="project" value="UniProtKB-UniRule"/>
</dbReference>
<evidence type="ECO:0000256" key="6">
    <source>
        <dbReference type="ARBA" id="ARBA00022490"/>
    </source>
</evidence>
<protein>
    <recommendedName>
        <fullName evidence="5 13">Guanylate kinase</fullName>
        <ecNumber evidence="4 13">2.7.4.8</ecNumber>
    </recommendedName>
    <alternativeName>
        <fullName evidence="11 13">GMP kinase</fullName>
    </alternativeName>
</protein>
<keyword evidence="9 13" id="KW-0418">Kinase</keyword>
<evidence type="ECO:0000256" key="2">
    <source>
        <dbReference type="ARBA" id="ARBA00004496"/>
    </source>
</evidence>
<dbReference type="PANTHER" id="PTHR23117:SF13">
    <property type="entry name" value="GUANYLATE KINASE"/>
    <property type="match status" value="1"/>
</dbReference>
<feature type="binding site" evidence="13">
    <location>
        <begin position="11"/>
        <end position="18"/>
    </location>
    <ligand>
        <name>ATP</name>
        <dbReference type="ChEBI" id="CHEBI:30616"/>
    </ligand>
</feature>
<dbReference type="FunFam" id="3.40.50.300:FF:000855">
    <property type="entry name" value="Guanylate kinase"/>
    <property type="match status" value="1"/>
</dbReference>
<name>R8W5D1_9FIRM</name>
<comment type="similarity">
    <text evidence="3 13">Belongs to the guanylate kinase family.</text>
</comment>
<keyword evidence="7 13" id="KW-0808">Transferase</keyword>
<comment type="caution">
    <text evidence="15">The sequence shown here is derived from an EMBL/GenBank/DDBJ whole genome shotgun (WGS) entry which is preliminary data.</text>
</comment>
<evidence type="ECO:0000313" key="16">
    <source>
        <dbReference type="Proteomes" id="UP000013981"/>
    </source>
</evidence>
<evidence type="ECO:0000256" key="5">
    <source>
        <dbReference type="ARBA" id="ARBA00016296"/>
    </source>
</evidence>
<dbReference type="SMART" id="SM00072">
    <property type="entry name" value="GuKc"/>
    <property type="match status" value="1"/>
</dbReference>
<evidence type="ECO:0000256" key="13">
    <source>
        <dbReference type="HAMAP-Rule" id="MF_00328"/>
    </source>
</evidence>
<evidence type="ECO:0000256" key="12">
    <source>
        <dbReference type="ARBA" id="ARBA00048594"/>
    </source>
</evidence>
<dbReference type="Pfam" id="PF00625">
    <property type="entry name" value="Guanylate_kin"/>
    <property type="match status" value="1"/>
</dbReference>
<gene>
    <name evidence="13" type="primary">gmk</name>
    <name evidence="15" type="ORF">HMPREF1526_00457</name>
</gene>
<evidence type="ECO:0000256" key="1">
    <source>
        <dbReference type="ARBA" id="ARBA00003531"/>
    </source>
</evidence>
<dbReference type="InterPro" id="IPR008144">
    <property type="entry name" value="Guanylate_kin-like_dom"/>
</dbReference>
<keyword evidence="6 13" id="KW-0963">Cytoplasm</keyword>
<sequence length="190" mass="21177">MNPGKLFVFTGPSGTGKGTILSQVLACEPQLRLSVSATTRQPREGEVNGVHYWFMSQAEFENKIEHDAFLEHACYVGNYYGTPEQPVNDQLAEGYDVILEIEVQGAMQIHKKRPDAIMVFVAPPSMEELSNRLHGRGTESSEKVAARLAQAETELSHQSQFDYVIVNDDLGEAIADLRAILRAERCRVVR</sequence>
<organism evidence="15 16">
    <name type="scientific">Butyricicoccus pullicaecorum 1.2</name>
    <dbReference type="NCBI Taxonomy" id="1203606"/>
    <lineage>
        <taxon>Bacteria</taxon>
        <taxon>Bacillati</taxon>
        <taxon>Bacillota</taxon>
        <taxon>Clostridia</taxon>
        <taxon>Eubacteriales</taxon>
        <taxon>Butyricicoccaceae</taxon>
        <taxon>Butyricicoccus</taxon>
    </lineage>
</organism>
<dbReference type="CDD" id="cd00071">
    <property type="entry name" value="GMPK"/>
    <property type="match status" value="1"/>
</dbReference>
<dbReference type="AlphaFoldDB" id="R8W5D1"/>
<dbReference type="InterPro" id="IPR017665">
    <property type="entry name" value="Guanylate_kinase"/>
</dbReference>
<dbReference type="Proteomes" id="UP000013981">
    <property type="component" value="Unassembled WGS sequence"/>
</dbReference>
<dbReference type="PATRIC" id="fig|1203606.4.peg.428"/>
<dbReference type="InterPro" id="IPR020590">
    <property type="entry name" value="Guanylate_kinase_CS"/>
</dbReference>
<dbReference type="eggNOG" id="COG0194">
    <property type="taxonomic scope" value="Bacteria"/>
</dbReference>
<keyword evidence="8 13" id="KW-0547">Nucleotide-binding</keyword>
<dbReference type="Gene3D" id="3.40.50.300">
    <property type="entry name" value="P-loop containing nucleotide triphosphate hydrolases"/>
    <property type="match status" value="1"/>
</dbReference>
<dbReference type="EC" id="2.7.4.8" evidence="4 13"/>
<comment type="subcellular location">
    <subcellularLocation>
        <location evidence="2 13">Cytoplasm</location>
    </subcellularLocation>
</comment>
<keyword evidence="10 13" id="KW-0067">ATP-binding</keyword>
<evidence type="ECO:0000256" key="9">
    <source>
        <dbReference type="ARBA" id="ARBA00022777"/>
    </source>
</evidence>
<dbReference type="GO" id="GO:0005829">
    <property type="term" value="C:cytosol"/>
    <property type="evidence" value="ECO:0007669"/>
    <property type="project" value="TreeGrafter"/>
</dbReference>
<dbReference type="PROSITE" id="PS50052">
    <property type="entry name" value="GUANYLATE_KINASE_2"/>
    <property type="match status" value="1"/>
</dbReference>
<evidence type="ECO:0000256" key="8">
    <source>
        <dbReference type="ARBA" id="ARBA00022741"/>
    </source>
</evidence>
<dbReference type="PROSITE" id="PS00856">
    <property type="entry name" value="GUANYLATE_KINASE_1"/>
    <property type="match status" value="1"/>
</dbReference>
<dbReference type="HAMAP" id="MF_00328">
    <property type="entry name" value="Guanylate_kinase"/>
    <property type="match status" value="1"/>
</dbReference>
<evidence type="ECO:0000256" key="11">
    <source>
        <dbReference type="ARBA" id="ARBA00030128"/>
    </source>
</evidence>
<reference evidence="15 16" key="1">
    <citation type="submission" date="2013-01" db="EMBL/GenBank/DDBJ databases">
        <title>The Genome Sequence of Butyricicoccus pullicaecorum 1.2.</title>
        <authorList>
            <consortium name="The Broad Institute Genome Sequencing Platform"/>
            <person name="Earl A."/>
            <person name="Ward D."/>
            <person name="Feldgarden M."/>
            <person name="Gevers D."/>
            <person name="Van Immerseel F."/>
            <person name="Eeckhaut V."/>
            <person name="Walker B."/>
            <person name="Young S.K."/>
            <person name="Zeng Q."/>
            <person name="Gargeya S."/>
            <person name="Fitzgerald M."/>
            <person name="Haas B."/>
            <person name="Abouelleil A."/>
            <person name="Alvarado L."/>
            <person name="Arachchi H.M."/>
            <person name="Berlin A.M."/>
            <person name="Chapman S.B."/>
            <person name="Dewar J."/>
            <person name="Goldberg J."/>
            <person name="Griggs A."/>
            <person name="Gujja S."/>
            <person name="Hansen M."/>
            <person name="Howarth C."/>
            <person name="Imamovic A."/>
            <person name="Larimer J."/>
            <person name="McCowan C."/>
            <person name="Murphy C."/>
            <person name="Neiman D."/>
            <person name="Pearson M."/>
            <person name="Priest M."/>
            <person name="Roberts A."/>
            <person name="Saif S."/>
            <person name="Shea T."/>
            <person name="Sisk P."/>
            <person name="Sykes S."/>
            <person name="Wortman J."/>
            <person name="Nusbaum C."/>
            <person name="Birren B."/>
        </authorList>
    </citation>
    <scope>NUCLEOTIDE SEQUENCE [LARGE SCALE GENOMIC DNA]</scope>
    <source>
        <strain evidence="15 16">1.2</strain>
    </source>
</reference>
<dbReference type="InterPro" id="IPR008145">
    <property type="entry name" value="GK/Ca_channel_bsu"/>
</dbReference>
<evidence type="ECO:0000256" key="3">
    <source>
        <dbReference type="ARBA" id="ARBA00005790"/>
    </source>
</evidence>
<dbReference type="NCBIfam" id="TIGR03263">
    <property type="entry name" value="guanyl_kin"/>
    <property type="match status" value="1"/>
</dbReference>
<comment type="function">
    <text evidence="1 13">Essential for recycling GMP and indirectly, cGMP.</text>
</comment>
<evidence type="ECO:0000256" key="10">
    <source>
        <dbReference type="ARBA" id="ARBA00022840"/>
    </source>
</evidence>
<accession>R8W5D1</accession>
<proteinExistence type="inferred from homology"/>
<comment type="catalytic activity">
    <reaction evidence="12 13">
        <text>GMP + ATP = GDP + ADP</text>
        <dbReference type="Rhea" id="RHEA:20780"/>
        <dbReference type="ChEBI" id="CHEBI:30616"/>
        <dbReference type="ChEBI" id="CHEBI:58115"/>
        <dbReference type="ChEBI" id="CHEBI:58189"/>
        <dbReference type="ChEBI" id="CHEBI:456216"/>
        <dbReference type="EC" id="2.7.4.8"/>
    </reaction>
</comment>
<evidence type="ECO:0000256" key="4">
    <source>
        <dbReference type="ARBA" id="ARBA00012961"/>
    </source>
</evidence>
<dbReference type="SUPFAM" id="SSF52540">
    <property type="entry name" value="P-loop containing nucleoside triphosphate hydrolases"/>
    <property type="match status" value="1"/>
</dbReference>
<evidence type="ECO:0000256" key="7">
    <source>
        <dbReference type="ARBA" id="ARBA00022679"/>
    </source>
</evidence>
<dbReference type="EMBL" id="AQOB01000002">
    <property type="protein sequence ID" value="EOQ39761.1"/>
    <property type="molecule type" value="Genomic_DNA"/>
</dbReference>